<dbReference type="AlphaFoldDB" id="A0A2T7BJ03"/>
<dbReference type="GO" id="GO:0006629">
    <property type="term" value="P:lipid metabolic process"/>
    <property type="evidence" value="ECO:0007669"/>
    <property type="project" value="InterPro"/>
</dbReference>
<dbReference type="GO" id="GO:0004035">
    <property type="term" value="F:alkaline phosphatase activity"/>
    <property type="evidence" value="ECO:0007669"/>
    <property type="project" value="TreeGrafter"/>
</dbReference>
<comment type="caution">
    <text evidence="6">The sequence shown here is derived from an EMBL/GenBank/DDBJ whole genome shotgun (WGS) entry which is preliminary data.</text>
</comment>
<dbReference type="PANTHER" id="PTHR11596:SF5">
    <property type="entry name" value="ALKALINE PHOSPHATASE"/>
    <property type="match status" value="1"/>
</dbReference>
<dbReference type="SUPFAM" id="SSF51695">
    <property type="entry name" value="PLC-like phosphodiesterases"/>
    <property type="match status" value="1"/>
</dbReference>
<organism evidence="6 7">
    <name type="scientific">Chitinophaga parva</name>
    <dbReference type="NCBI Taxonomy" id="2169414"/>
    <lineage>
        <taxon>Bacteria</taxon>
        <taxon>Pseudomonadati</taxon>
        <taxon>Bacteroidota</taxon>
        <taxon>Chitinophagia</taxon>
        <taxon>Chitinophagales</taxon>
        <taxon>Chitinophagaceae</taxon>
        <taxon>Chitinophaga</taxon>
    </lineage>
</organism>
<feature type="binding site" evidence="3">
    <location>
        <position position="306"/>
    </location>
    <ligand>
        <name>Mg(2+)</name>
        <dbReference type="ChEBI" id="CHEBI:18420"/>
    </ligand>
</feature>
<feature type="active site" description="Phosphoserine intermediate" evidence="2">
    <location>
        <position position="347"/>
    </location>
</feature>
<proteinExistence type="inferred from homology"/>
<evidence type="ECO:0000256" key="1">
    <source>
        <dbReference type="ARBA" id="ARBA00022553"/>
    </source>
</evidence>
<keyword evidence="7" id="KW-1185">Reference proteome</keyword>
<evidence type="ECO:0000256" key="2">
    <source>
        <dbReference type="PIRSR" id="PIRSR601952-1"/>
    </source>
</evidence>
<dbReference type="Pfam" id="PF00245">
    <property type="entry name" value="Alk_phosphatase"/>
    <property type="match status" value="1"/>
</dbReference>
<feature type="binding site" evidence="3">
    <location>
        <position position="563"/>
    </location>
    <ligand>
        <name>Zn(2+)</name>
        <dbReference type="ChEBI" id="CHEBI:29105"/>
        <label>2</label>
    </ligand>
</feature>
<feature type="binding site" evidence="3">
    <location>
        <position position="306"/>
    </location>
    <ligand>
        <name>Zn(2+)</name>
        <dbReference type="ChEBI" id="CHEBI:29105"/>
        <label>2</label>
    </ligand>
</feature>
<sequence>MATGVFKKEIMKKQVAALLLAAMGAIPAAMAQRTYSMMNAHSHNDYERSKPFYEAVMVHFGSVEADVHLKDGKLYVAHDAKDIDTARTFDRLYVQPIIRQFAVNHGRPYENDDSLQLLIDLKTAGPATLAAVQQALVPYRKYFDRSVNPYAVKVVISGNKPTPAHWDEYDKLFFFDGDYTQTYTPAQHARIDMVSVDFGRFSNWNGKGTMVPAQLAKVKGLVDKMHAAGFRFRYWGAPSTPSTYYKLMEIGVDWIGSDHPEELYGILHGYKQNTVANLPVHAIYQPTYASDATGVKSKNVIFMIGDGTGLAQQFAGATANHGQLNLFTMKQIGLSETQSADDYDTDSAAGATAFATGQKTNNRVLGMDKTYTAIPNLADTLVRSHIKNGVLVTEEISGATPAAFYAHTPDRDSVRTLMRQLVNNANMQLAVGSGMDDLEATLGKGLKDTLSAKNITLFHNINDWATDQQGRTLVLLRNNDLKSMTEGRGNYLVTALKKALAQLDASGHGFFLMVEGSLIDVGGHKNNLQYLVSEMLDFDEAIGEALKFADADGHTTVIVTADHETSGLALMDGKISEGRLTAHFSTNDHTGIPVPVFAYGPGSALFRGVYQNNEIYFRILDCFFK</sequence>
<keyword evidence="1" id="KW-0597">Phosphoprotein</keyword>
<dbReference type="InterPro" id="IPR039559">
    <property type="entry name" value="AIM6_PI-PLC-like_dom"/>
</dbReference>
<dbReference type="PRINTS" id="PR00113">
    <property type="entry name" value="ALKPHPHTASE"/>
</dbReference>
<dbReference type="InterPro" id="IPR001952">
    <property type="entry name" value="Alkaline_phosphatase"/>
</dbReference>
<keyword evidence="3" id="KW-0862">Zinc</keyword>
<feature type="binding site" evidence="3">
    <location>
        <position position="515"/>
    </location>
    <ligand>
        <name>Mg(2+)</name>
        <dbReference type="ChEBI" id="CHEBI:18420"/>
    </ligand>
</feature>
<reference evidence="6 7" key="1">
    <citation type="submission" date="2018-04" db="EMBL/GenBank/DDBJ databases">
        <title>Chitinophaga fuyangensis sp. nov., isolated from soil in a chemical factory.</title>
        <authorList>
            <person name="Chen K."/>
        </authorList>
    </citation>
    <scope>NUCLEOTIDE SEQUENCE [LARGE SCALE GENOMIC DNA]</scope>
    <source>
        <strain evidence="6 7">LY-1</strain>
    </source>
</reference>
<feature type="signal peptide" evidence="5">
    <location>
        <begin position="1"/>
        <end position="31"/>
    </location>
</feature>
<feature type="chain" id="PRO_5015482215" evidence="5">
    <location>
        <begin position="32"/>
        <end position="625"/>
    </location>
</feature>
<dbReference type="SUPFAM" id="SSF53649">
    <property type="entry name" value="Alkaline phosphatase-like"/>
    <property type="match status" value="1"/>
</dbReference>
<accession>A0A2T7BJ03</accession>
<dbReference type="PANTHER" id="PTHR11596">
    <property type="entry name" value="ALKALINE PHOSPHATASE"/>
    <property type="match status" value="1"/>
</dbReference>
<evidence type="ECO:0000256" key="5">
    <source>
        <dbReference type="SAM" id="SignalP"/>
    </source>
</evidence>
<comment type="similarity">
    <text evidence="4">Belongs to the alkaline phosphatase family.</text>
</comment>
<comment type="cofactor">
    <cofactor evidence="3">
        <name>Zn(2+)</name>
        <dbReference type="ChEBI" id="CHEBI:29105"/>
    </cofactor>
    <text evidence="3">Binds 2 Zn(2+) ions.</text>
</comment>
<dbReference type="Proteomes" id="UP000244450">
    <property type="component" value="Unassembled WGS sequence"/>
</dbReference>
<keyword evidence="5" id="KW-0732">Signal</keyword>
<dbReference type="GO" id="GO:0046872">
    <property type="term" value="F:metal ion binding"/>
    <property type="evidence" value="ECO:0007669"/>
    <property type="project" value="UniProtKB-KW"/>
</dbReference>
<dbReference type="Gene3D" id="3.40.720.10">
    <property type="entry name" value="Alkaline Phosphatase, subunit A"/>
    <property type="match status" value="1"/>
</dbReference>
<keyword evidence="3" id="KW-0479">Metal-binding</keyword>
<dbReference type="Gene3D" id="3.20.20.190">
    <property type="entry name" value="Phosphatidylinositol (PI) phosphodiesterase"/>
    <property type="match status" value="1"/>
</dbReference>
<comment type="cofactor">
    <cofactor evidence="3">
        <name>Mg(2+)</name>
        <dbReference type="ChEBI" id="CHEBI:18420"/>
    </cofactor>
    <text evidence="3">Binds 1 Mg(2+) ion.</text>
</comment>
<evidence type="ECO:0000313" key="7">
    <source>
        <dbReference type="Proteomes" id="UP000244450"/>
    </source>
</evidence>
<dbReference type="CDD" id="cd08577">
    <property type="entry name" value="PI-PLCc_GDPD_SF_unchar3"/>
    <property type="match status" value="1"/>
</dbReference>
<feature type="binding site" evidence="3">
    <location>
        <position position="520"/>
    </location>
    <ligand>
        <name>Zn(2+)</name>
        <dbReference type="ChEBI" id="CHEBI:29105"/>
        <label>2</label>
    </ligand>
</feature>
<evidence type="ECO:0000313" key="6">
    <source>
        <dbReference type="EMBL" id="PUZ26266.1"/>
    </source>
</evidence>
<feature type="binding site" evidence="3">
    <location>
        <position position="562"/>
    </location>
    <ligand>
        <name>Zn(2+)</name>
        <dbReference type="ChEBI" id="CHEBI:29105"/>
        <label>2</label>
    </ligand>
</feature>
<dbReference type="SMART" id="SM00098">
    <property type="entry name" value="alkPPc"/>
    <property type="match status" value="1"/>
</dbReference>
<dbReference type="InterPro" id="IPR017850">
    <property type="entry name" value="Alkaline_phosphatase_core_sf"/>
</dbReference>
<dbReference type="CDD" id="cd16012">
    <property type="entry name" value="ALP"/>
    <property type="match status" value="1"/>
</dbReference>
<gene>
    <name evidence="6" type="ORF">DCC81_18755</name>
</gene>
<name>A0A2T7BJ03_9BACT</name>
<dbReference type="GO" id="GO:0008081">
    <property type="term" value="F:phosphoric diester hydrolase activity"/>
    <property type="evidence" value="ECO:0007669"/>
    <property type="project" value="InterPro"/>
</dbReference>
<evidence type="ECO:0000256" key="3">
    <source>
        <dbReference type="PIRSR" id="PIRSR601952-2"/>
    </source>
</evidence>
<dbReference type="EMBL" id="QCYK01000002">
    <property type="protein sequence ID" value="PUZ26266.1"/>
    <property type="molecule type" value="Genomic_DNA"/>
</dbReference>
<dbReference type="InterPro" id="IPR017946">
    <property type="entry name" value="PLC-like_Pdiesterase_TIM-brl"/>
</dbReference>
<feature type="binding site" evidence="3">
    <location>
        <position position="524"/>
    </location>
    <ligand>
        <name>Zn(2+)</name>
        <dbReference type="ChEBI" id="CHEBI:29105"/>
        <label>2</label>
    </ligand>
</feature>
<feature type="binding site" evidence="3">
    <location>
        <position position="400"/>
    </location>
    <ligand>
        <name>Mg(2+)</name>
        <dbReference type="ChEBI" id="CHEBI:18420"/>
    </ligand>
</feature>
<protein>
    <submittedName>
        <fullName evidence="6">Alkaline phosphatase</fullName>
    </submittedName>
</protein>
<evidence type="ECO:0000256" key="4">
    <source>
        <dbReference type="RuleBase" id="RU003946"/>
    </source>
</evidence>
<keyword evidence="3" id="KW-0460">Magnesium</keyword>